<dbReference type="InterPro" id="IPR036291">
    <property type="entry name" value="NAD(P)-bd_dom_sf"/>
</dbReference>
<dbReference type="EMBL" id="LYTK01000003">
    <property type="protein sequence ID" value="OBQ70583.1"/>
    <property type="molecule type" value="Genomic_DNA"/>
</dbReference>
<sequence length="313" mass="34144">MRIVIADPLAYSAPFERALRAALPSADFVRWPDLADGAEYDLLVAWNLPKDMTALPRSLRAIFCFGAGTDQLLHDPRIPPDLPVARLRDQGQAEQLLDYAMHAAFARLLDDVVVRADQQARLWRPPDRQNRTRGSLRMAVLGLGPLGLHVARGLSDAGFPVSAWSRTARRIDGVGCLHGDDGLGACVDGADVLVNLLPSRRETRGILSDRLFSRLAPGAYVVNLGRGDHLDEEALRAALDQGRLGAAWLDVFAVEPLPPEHWFWRHDRVRLTPHRAGLPTPQGAAASIAAVATALEQGHGVPELIRPGKLVEN</sequence>
<dbReference type="SUPFAM" id="SSF51735">
    <property type="entry name" value="NAD(P)-binding Rossmann-fold domains"/>
    <property type="match status" value="1"/>
</dbReference>
<organism evidence="4 5">
    <name type="scientific">Rhizobium loti</name>
    <name type="common">Mesorhizobium loti</name>
    <dbReference type="NCBI Taxonomy" id="381"/>
    <lineage>
        <taxon>Bacteria</taxon>
        <taxon>Pseudomonadati</taxon>
        <taxon>Pseudomonadota</taxon>
        <taxon>Alphaproteobacteria</taxon>
        <taxon>Hyphomicrobiales</taxon>
        <taxon>Phyllobacteriaceae</taxon>
        <taxon>Mesorhizobium</taxon>
    </lineage>
</organism>
<name>A0A6M7U024_RHILI</name>
<reference evidence="4 5" key="1">
    <citation type="submission" date="2016-05" db="EMBL/GenBank/DDBJ databases">
        <authorList>
            <person name="Ramsay J.P."/>
        </authorList>
    </citation>
    <scope>NUCLEOTIDE SEQUENCE [LARGE SCALE GENOMIC DNA]</scope>
    <source>
        <strain evidence="4 5">NZP2042</strain>
    </source>
</reference>
<evidence type="ECO:0000313" key="4">
    <source>
        <dbReference type="EMBL" id="OBQ70583.1"/>
    </source>
</evidence>
<gene>
    <name evidence="4" type="ORF">A8145_28280</name>
</gene>
<evidence type="ECO:0000256" key="2">
    <source>
        <dbReference type="ARBA" id="ARBA00023027"/>
    </source>
</evidence>
<evidence type="ECO:0000259" key="3">
    <source>
        <dbReference type="Pfam" id="PF02826"/>
    </source>
</evidence>
<dbReference type="InterPro" id="IPR006140">
    <property type="entry name" value="D-isomer_DH_NAD-bd"/>
</dbReference>
<evidence type="ECO:0000256" key="1">
    <source>
        <dbReference type="ARBA" id="ARBA00023002"/>
    </source>
</evidence>
<dbReference type="Gene3D" id="3.40.50.720">
    <property type="entry name" value="NAD(P)-binding Rossmann-like Domain"/>
    <property type="match status" value="2"/>
</dbReference>
<dbReference type="Pfam" id="PF02826">
    <property type="entry name" value="2-Hacid_dh_C"/>
    <property type="match status" value="1"/>
</dbReference>
<keyword evidence="1" id="KW-0560">Oxidoreductase</keyword>
<feature type="domain" description="D-isomer specific 2-hydroxyacid dehydrogenase NAD-binding" evidence="3">
    <location>
        <begin position="116"/>
        <end position="276"/>
    </location>
</feature>
<dbReference type="PANTHER" id="PTHR43333:SF1">
    <property type="entry name" value="D-ISOMER SPECIFIC 2-HYDROXYACID DEHYDROGENASE NAD-BINDING DOMAIN-CONTAINING PROTEIN"/>
    <property type="match status" value="1"/>
</dbReference>
<dbReference type="InterPro" id="IPR029753">
    <property type="entry name" value="D-isomer_DH_CS"/>
</dbReference>
<dbReference type="GO" id="GO:0051287">
    <property type="term" value="F:NAD binding"/>
    <property type="evidence" value="ECO:0007669"/>
    <property type="project" value="InterPro"/>
</dbReference>
<dbReference type="AlphaFoldDB" id="A0A6M7U024"/>
<protein>
    <recommendedName>
        <fullName evidence="3">D-isomer specific 2-hydroxyacid dehydrogenase NAD-binding domain-containing protein</fullName>
    </recommendedName>
</protein>
<accession>A0A6M7U024</accession>
<dbReference type="PROSITE" id="PS00671">
    <property type="entry name" value="D_2_HYDROXYACID_DH_3"/>
    <property type="match status" value="1"/>
</dbReference>
<proteinExistence type="predicted"/>
<dbReference type="GO" id="GO:0016616">
    <property type="term" value="F:oxidoreductase activity, acting on the CH-OH group of donors, NAD or NADP as acceptor"/>
    <property type="evidence" value="ECO:0007669"/>
    <property type="project" value="UniProtKB-ARBA"/>
</dbReference>
<dbReference type="Proteomes" id="UP000093737">
    <property type="component" value="Unassembled WGS sequence"/>
</dbReference>
<evidence type="ECO:0000313" key="5">
    <source>
        <dbReference type="Proteomes" id="UP000093737"/>
    </source>
</evidence>
<keyword evidence="2" id="KW-0520">NAD</keyword>
<comment type="caution">
    <text evidence="4">The sequence shown here is derived from an EMBL/GenBank/DDBJ whole genome shotgun (WGS) entry which is preliminary data.</text>
</comment>
<dbReference type="RefSeq" id="WP_056567786.1">
    <property type="nucleotide sequence ID" value="NZ_CP033334.1"/>
</dbReference>
<dbReference type="PANTHER" id="PTHR43333">
    <property type="entry name" value="2-HACID_DH_C DOMAIN-CONTAINING PROTEIN"/>
    <property type="match status" value="1"/>
</dbReference>